<feature type="region of interest" description="Disordered" evidence="1">
    <location>
        <begin position="155"/>
        <end position="176"/>
    </location>
</feature>
<dbReference type="InterPro" id="IPR053191">
    <property type="entry name" value="DcsG_Biosynth_Enzyme"/>
</dbReference>
<evidence type="ECO:0008006" key="4">
    <source>
        <dbReference type="Google" id="ProtNLM"/>
    </source>
</evidence>
<dbReference type="Proteomes" id="UP000295399">
    <property type="component" value="Unassembled WGS sequence"/>
</dbReference>
<evidence type="ECO:0000256" key="1">
    <source>
        <dbReference type="SAM" id="MobiDB-lite"/>
    </source>
</evidence>
<comment type="caution">
    <text evidence="2">The sequence shown here is derived from an EMBL/GenBank/DDBJ whole genome shotgun (WGS) entry which is preliminary data.</text>
</comment>
<dbReference type="PANTHER" id="PTHR39217:SF1">
    <property type="entry name" value="GLUTATHIONE SYNTHETASE"/>
    <property type="match status" value="1"/>
</dbReference>
<organism evidence="2 3">
    <name type="scientific">Rhodothalassium salexigens DSM 2132</name>
    <dbReference type="NCBI Taxonomy" id="1188247"/>
    <lineage>
        <taxon>Bacteria</taxon>
        <taxon>Pseudomonadati</taxon>
        <taxon>Pseudomonadota</taxon>
        <taxon>Alphaproteobacteria</taxon>
        <taxon>Rhodothalassiales</taxon>
        <taxon>Rhodothalassiaceae</taxon>
        <taxon>Rhodothalassium</taxon>
    </lineage>
</organism>
<proteinExistence type="predicted"/>
<evidence type="ECO:0000313" key="3">
    <source>
        <dbReference type="Proteomes" id="UP000295399"/>
    </source>
</evidence>
<keyword evidence="3" id="KW-1185">Reference proteome</keyword>
<dbReference type="SUPFAM" id="SSF56059">
    <property type="entry name" value="Glutathione synthetase ATP-binding domain-like"/>
    <property type="match status" value="1"/>
</dbReference>
<protein>
    <recommendedName>
        <fullName evidence="4">Glutathione synthetase-like protein</fullName>
    </recommendedName>
</protein>
<dbReference type="InParanoid" id="A0A4R2PDZ0"/>
<name>A0A4R2PDZ0_RHOSA</name>
<dbReference type="OrthoDB" id="3373978at2"/>
<dbReference type="EMBL" id="SLXO01000007">
    <property type="protein sequence ID" value="TCP33432.1"/>
    <property type="molecule type" value="Genomic_DNA"/>
</dbReference>
<gene>
    <name evidence="2" type="ORF">EV659_10742</name>
</gene>
<dbReference type="Gene3D" id="3.30.470.20">
    <property type="entry name" value="ATP-grasp fold, B domain"/>
    <property type="match status" value="1"/>
</dbReference>
<dbReference type="PANTHER" id="PTHR39217">
    <property type="match status" value="1"/>
</dbReference>
<dbReference type="AlphaFoldDB" id="A0A4R2PDZ0"/>
<dbReference type="RefSeq" id="WP_132708717.1">
    <property type="nucleotide sequence ID" value="NZ_JACIGF010000007.1"/>
</dbReference>
<evidence type="ECO:0000313" key="2">
    <source>
        <dbReference type="EMBL" id="TCP33432.1"/>
    </source>
</evidence>
<sequence length="299" mass="32625">MTLNLAYLACRETLPGSPHRRADAFEHDQTVACLDAALQAQGGRLSVHAWDDPDVDWGAYDAALIGTTWDYQDRPQAFLRTLERIAGRTRLANPPELVAWNLTKTYLRDLEARGAPVIETLWLDRPDPASWAATLARAFDRLGCDDLVVKRQTGANAVGQSRHRRGRAPDGPAPDGPVMIQPYLATVASEGEISFVFVAGALSHALVKRPAQGDYRVQSSYGGREETLSPEPADRAAAAGVLALLDQTPLYARVDMVRDRQGGLRLMELELIEPFLYPLQGPDLGARLVAALDRLPAVA</sequence>
<accession>A0A4R2PDZ0</accession>
<reference evidence="2 3" key="1">
    <citation type="submission" date="2019-03" db="EMBL/GenBank/DDBJ databases">
        <title>Genomic Encyclopedia of Type Strains, Phase IV (KMG-IV): sequencing the most valuable type-strain genomes for metagenomic binning, comparative biology and taxonomic classification.</title>
        <authorList>
            <person name="Goeker M."/>
        </authorList>
    </citation>
    <scope>NUCLEOTIDE SEQUENCE [LARGE SCALE GENOMIC DNA]</scope>
    <source>
        <strain evidence="2 3">DSM 2132</strain>
    </source>
</reference>